<dbReference type="Pfam" id="PF07690">
    <property type="entry name" value="MFS_1"/>
    <property type="match status" value="1"/>
</dbReference>
<feature type="transmembrane region" description="Helical" evidence="6">
    <location>
        <begin position="398"/>
        <end position="419"/>
    </location>
</feature>
<keyword evidence="8" id="KW-1185">Reference proteome</keyword>
<dbReference type="VEuPathDB" id="FungiDB:CCM_02292"/>
<dbReference type="GO" id="GO:0005886">
    <property type="term" value="C:plasma membrane"/>
    <property type="evidence" value="ECO:0007669"/>
    <property type="project" value="TreeGrafter"/>
</dbReference>
<organism evidence="7 8">
    <name type="scientific">Cordyceps militaris (strain CM01)</name>
    <name type="common">Caterpillar fungus</name>
    <dbReference type="NCBI Taxonomy" id="983644"/>
    <lineage>
        <taxon>Eukaryota</taxon>
        <taxon>Fungi</taxon>
        <taxon>Dikarya</taxon>
        <taxon>Ascomycota</taxon>
        <taxon>Pezizomycotina</taxon>
        <taxon>Sordariomycetes</taxon>
        <taxon>Hypocreomycetidae</taxon>
        <taxon>Hypocreales</taxon>
        <taxon>Cordycipitaceae</taxon>
        <taxon>Cordyceps</taxon>
    </lineage>
</organism>
<dbReference type="eggNOG" id="KOG0255">
    <property type="taxonomic scope" value="Eukaryota"/>
</dbReference>
<dbReference type="GeneID" id="18164319"/>
<dbReference type="EMBL" id="JH126400">
    <property type="protein sequence ID" value="EGX94021.1"/>
    <property type="molecule type" value="Genomic_DNA"/>
</dbReference>
<dbReference type="InParanoid" id="G3J8Y9"/>
<feature type="transmembrane region" description="Helical" evidence="6">
    <location>
        <begin position="508"/>
        <end position="527"/>
    </location>
</feature>
<dbReference type="OrthoDB" id="2585655at2759"/>
<dbReference type="SUPFAM" id="SSF103473">
    <property type="entry name" value="MFS general substrate transporter"/>
    <property type="match status" value="1"/>
</dbReference>
<feature type="compositionally biased region" description="Low complexity" evidence="5">
    <location>
        <begin position="61"/>
        <end position="70"/>
    </location>
</feature>
<dbReference type="RefSeq" id="XP_006667507.1">
    <property type="nucleotide sequence ID" value="XM_006667444.1"/>
</dbReference>
<protein>
    <submittedName>
        <fullName evidence="7">MFS transporter</fullName>
    </submittedName>
</protein>
<keyword evidence="2 6" id="KW-0812">Transmembrane</keyword>
<comment type="subcellular location">
    <subcellularLocation>
        <location evidence="1">Membrane</location>
        <topology evidence="1">Multi-pass membrane protein</topology>
    </subcellularLocation>
</comment>
<dbReference type="HOGENOM" id="CLU_008455_13_0_1"/>
<feature type="transmembrane region" description="Helical" evidence="6">
    <location>
        <begin position="471"/>
        <end position="496"/>
    </location>
</feature>
<feature type="transmembrane region" description="Helical" evidence="6">
    <location>
        <begin position="147"/>
        <end position="167"/>
    </location>
</feature>
<dbReference type="Proteomes" id="UP000001610">
    <property type="component" value="Unassembled WGS sequence"/>
</dbReference>
<dbReference type="GO" id="GO:0022857">
    <property type="term" value="F:transmembrane transporter activity"/>
    <property type="evidence" value="ECO:0007669"/>
    <property type="project" value="InterPro"/>
</dbReference>
<dbReference type="OMA" id="KTDERYW"/>
<feature type="region of interest" description="Disordered" evidence="5">
    <location>
        <begin position="286"/>
        <end position="322"/>
    </location>
</feature>
<feature type="transmembrane region" description="Helical" evidence="6">
    <location>
        <begin position="106"/>
        <end position="135"/>
    </location>
</feature>
<keyword evidence="3 6" id="KW-1133">Transmembrane helix</keyword>
<evidence type="ECO:0000256" key="1">
    <source>
        <dbReference type="ARBA" id="ARBA00004141"/>
    </source>
</evidence>
<sequence length="598" mass="65342">MGLGVLEPKANEKVPGTTRYYDDPDRPRMAGEHDTHLKTTPGGLILVPASTSPQQPPSSPLTPSDDPNDPLNWPIRKRDLVTFLLCWAGVLATSLGPILAANTVTLIGNIALTITDAVVLTGYLLAGAGGAVIFFVPSARVYGKRHLFLLGLVIVIATSAWAGAVPLESNTPEDARRHFRSMAAARAIQGVGIAPFESLLNAAIGDMYFVHERGIRMAFANLAVFGSAFFTPIVVGVITANISLGWTFNFVAIFTGATLPAIVLFCPETAYRREARFNTDIYTEQDVLQPPSSGSSQTNEKEHHSGFRALPTNRTQPCGDANTPRKTFVESMSLFDGRKTDDPYLTLLLRPFPLLMNPAFIWACLIQGTMIAWTIFMGALVASIFIGPPLFWGTAKSGFGYAGAFIGALVGFAICGLLADFSVRIMTAKNKGVYEPEFRILLIIPMLIASAIGLFGFALTVEDVASQHQSVIIPLMFFGFEVCGMVIGAVASSLYIVDAYRDLAIEGFTLTILFKNFFSFVVTYYALDWLIAGGIRRVLVIISILQVIICLTSIPMYMFGKRIRAFFHRHDPIAMCRLKEFDAWLRRPFRKSPTTPSQ</sequence>
<feature type="transmembrane region" description="Helical" evidence="6">
    <location>
        <begin position="187"/>
        <end position="210"/>
    </location>
</feature>
<feature type="transmembrane region" description="Helical" evidence="6">
    <location>
        <begin position="80"/>
        <end position="100"/>
    </location>
</feature>
<feature type="transmembrane region" description="Helical" evidence="6">
    <location>
        <begin position="359"/>
        <end position="386"/>
    </location>
</feature>
<feature type="transmembrane region" description="Helical" evidence="6">
    <location>
        <begin position="440"/>
        <end position="459"/>
    </location>
</feature>
<dbReference type="PANTHER" id="PTHR23502">
    <property type="entry name" value="MAJOR FACILITATOR SUPERFAMILY"/>
    <property type="match status" value="1"/>
</dbReference>
<dbReference type="PANTHER" id="PTHR23502:SF29">
    <property type="entry name" value="TRANSPORTER, PUTATIVE (AFU_ORTHOLOGUE AFUA_6G06680)-RELATED"/>
    <property type="match status" value="1"/>
</dbReference>
<keyword evidence="4 6" id="KW-0472">Membrane</keyword>
<feature type="transmembrane region" description="Helical" evidence="6">
    <location>
        <begin position="539"/>
        <end position="559"/>
    </location>
</feature>
<evidence type="ECO:0000256" key="5">
    <source>
        <dbReference type="SAM" id="MobiDB-lite"/>
    </source>
</evidence>
<feature type="compositionally biased region" description="Basic and acidic residues" evidence="5">
    <location>
        <begin position="20"/>
        <end position="37"/>
    </location>
</feature>
<dbReference type="KEGG" id="cmt:CCM_02292"/>
<feature type="transmembrane region" description="Helical" evidence="6">
    <location>
        <begin position="246"/>
        <end position="266"/>
    </location>
</feature>
<dbReference type="AlphaFoldDB" id="G3J8Y9"/>
<accession>G3J8Y9</accession>
<reference evidence="7 8" key="1">
    <citation type="journal article" date="2011" name="Genome Biol.">
        <title>Genome sequence of the insect pathogenic fungus Cordyceps militaris, a valued traditional Chinese medicine.</title>
        <authorList>
            <person name="Zheng P."/>
            <person name="Xia Y."/>
            <person name="Xiao G."/>
            <person name="Xiong C."/>
            <person name="Hu X."/>
            <person name="Zhang S."/>
            <person name="Zheng H."/>
            <person name="Huang Y."/>
            <person name="Zhou Y."/>
            <person name="Wang S."/>
            <person name="Zhao G.P."/>
            <person name="Liu X."/>
            <person name="St Leger R.J."/>
            <person name="Wang C."/>
        </authorList>
    </citation>
    <scope>NUCLEOTIDE SEQUENCE [LARGE SCALE GENOMIC DNA]</scope>
    <source>
        <strain evidence="7 8">CM01</strain>
    </source>
</reference>
<evidence type="ECO:0000256" key="3">
    <source>
        <dbReference type="ARBA" id="ARBA00022989"/>
    </source>
</evidence>
<dbReference type="InterPro" id="IPR036259">
    <property type="entry name" value="MFS_trans_sf"/>
</dbReference>
<dbReference type="Gene3D" id="1.20.1250.20">
    <property type="entry name" value="MFS general substrate transporter like domains"/>
    <property type="match status" value="1"/>
</dbReference>
<gene>
    <name evidence="7" type="ORF">CCM_02292</name>
</gene>
<feature type="transmembrane region" description="Helical" evidence="6">
    <location>
        <begin position="222"/>
        <end position="240"/>
    </location>
</feature>
<evidence type="ECO:0000313" key="7">
    <source>
        <dbReference type="EMBL" id="EGX94021.1"/>
    </source>
</evidence>
<evidence type="ECO:0000256" key="4">
    <source>
        <dbReference type="ARBA" id="ARBA00023136"/>
    </source>
</evidence>
<evidence type="ECO:0000256" key="2">
    <source>
        <dbReference type="ARBA" id="ARBA00022692"/>
    </source>
</evidence>
<proteinExistence type="predicted"/>
<dbReference type="InterPro" id="IPR011701">
    <property type="entry name" value="MFS"/>
</dbReference>
<name>G3J8Y9_CORMM</name>
<evidence type="ECO:0000313" key="8">
    <source>
        <dbReference type="Proteomes" id="UP000001610"/>
    </source>
</evidence>
<evidence type="ECO:0000256" key="6">
    <source>
        <dbReference type="SAM" id="Phobius"/>
    </source>
</evidence>
<feature type="region of interest" description="Disordered" evidence="5">
    <location>
        <begin position="1"/>
        <end position="70"/>
    </location>
</feature>